<evidence type="ECO:0000256" key="1">
    <source>
        <dbReference type="SAM" id="Coils"/>
    </source>
</evidence>
<feature type="compositionally biased region" description="Basic and acidic residues" evidence="2">
    <location>
        <begin position="25"/>
        <end position="38"/>
    </location>
</feature>
<comment type="caution">
    <text evidence="4">The sequence shown here is derived from an EMBL/GenBank/DDBJ whole genome shotgun (WGS) entry which is preliminary data.</text>
</comment>
<dbReference type="InterPro" id="IPR045518">
    <property type="entry name" value="2EXR"/>
</dbReference>
<dbReference type="EMBL" id="CAVMBE010000031">
    <property type="protein sequence ID" value="CAK4027046.1"/>
    <property type="molecule type" value="Genomic_DNA"/>
</dbReference>
<organism evidence="4 5">
    <name type="scientific">Lecanosticta acicola</name>
    <dbReference type="NCBI Taxonomy" id="111012"/>
    <lineage>
        <taxon>Eukaryota</taxon>
        <taxon>Fungi</taxon>
        <taxon>Dikarya</taxon>
        <taxon>Ascomycota</taxon>
        <taxon>Pezizomycotina</taxon>
        <taxon>Dothideomycetes</taxon>
        <taxon>Dothideomycetidae</taxon>
        <taxon>Mycosphaerellales</taxon>
        <taxon>Mycosphaerellaceae</taxon>
        <taxon>Lecanosticta</taxon>
    </lineage>
</organism>
<name>A0AAI8YZX3_9PEZI</name>
<feature type="coiled-coil region" evidence="1">
    <location>
        <begin position="125"/>
        <end position="152"/>
    </location>
</feature>
<keyword evidence="1" id="KW-0175">Coiled coil</keyword>
<keyword evidence="5" id="KW-1185">Reference proteome</keyword>
<evidence type="ECO:0000259" key="3">
    <source>
        <dbReference type="Pfam" id="PF20150"/>
    </source>
</evidence>
<gene>
    <name evidence="4" type="ORF">LECACI_7A005050</name>
</gene>
<reference evidence="4" key="1">
    <citation type="submission" date="2023-11" db="EMBL/GenBank/DDBJ databases">
        <authorList>
            <person name="Alioto T."/>
            <person name="Alioto T."/>
            <person name="Gomez Garrido J."/>
        </authorList>
    </citation>
    <scope>NUCLEOTIDE SEQUENCE</scope>
</reference>
<evidence type="ECO:0000313" key="4">
    <source>
        <dbReference type="EMBL" id="CAK4027046.1"/>
    </source>
</evidence>
<protein>
    <recommendedName>
        <fullName evidence="3">2EXR domain-containing protein</fullName>
    </recommendedName>
</protein>
<dbReference type="Proteomes" id="UP001296104">
    <property type="component" value="Unassembled WGS sequence"/>
</dbReference>
<evidence type="ECO:0000256" key="2">
    <source>
        <dbReference type="SAM" id="MobiDB-lite"/>
    </source>
</evidence>
<feature type="region of interest" description="Disordered" evidence="2">
    <location>
        <begin position="1"/>
        <end position="41"/>
    </location>
</feature>
<evidence type="ECO:0000313" key="5">
    <source>
        <dbReference type="Proteomes" id="UP001296104"/>
    </source>
</evidence>
<sequence length="183" mass="21260">MARAKKAPTQARGKKPQGPQEIESEPARQIKPKPEPHPQPEVQSAICTFMDKIPVEIRLMIYVHAFPGSFEISHYPAPVFHGSRLQIPKDNDTRGFPQSSREPPILRASREIRMEAMKEYGTFLKGEITRRKDELENQNKDLMVESRGYTRTYRMTRVACQHRVWYLRQELRRIVRLGYATAG</sequence>
<dbReference type="Pfam" id="PF20150">
    <property type="entry name" value="2EXR"/>
    <property type="match status" value="1"/>
</dbReference>
<accession>A0AAI8YZX3</accession>
<dbReference type="AlphaFoldDB" id="A0AAI8YZX3"/>
<feature type="domain" description="2EXR" evidence="3">
    <location>
        <begin position="52"/>
        <end position="125"/>
    </location>
</feature>
<proteinExistence type="predicted"/>